<reference evidence="8" key="1">
    <citation type="submission" date="2023-06" db="EMBL/GenBank/DDBJ databases">
        <authorList>
            <person name="Jiang Y."/>
            <person name="Liu Q."/>
        </authorList>
    </citation>
    <scope>NUCLEOTIDE SEQUENCE</scope>
    <source>
        <strain evidence="8">CGMCC 1.12090</strain>
    </source>
</reference>
<keyword evidence="6" id="KW-0175">Coiled coil</keyword>
<evidence type="ECO:0000256" key="2">
    <source>
        <dbReference type="ARBA" id="ARBA00022840"/>
    </source>
</evidence>
<dbReference type="Pfam" id="PF25601">
    <property type="entry name" value="AAA_lid_14"/>
    <property type="match status" value="1"/>
</dbReference>
<evidence type="ECO:0000256" key="3">
    <source>
        <dbReference type="ARBA" id="ARBA00023015"/>
    </source>
</evidence>
<feature type="domain" description="Sigma-54 factor interaction" evidence="7">
    <location>
        <begin position="197"/>
        <end position="426"/>
    </location>
</feature>
<dbReference type="PANTHER" id="PTHR32071">
    <property type="entry name" value="TRANSCRIPTIONAL REGULATORY PROTEIN"/>
    <property type="match status" value="1"/>
</dbReference>
<keyword evidence="4" id="KW-0238">DNA-binding</keyword>
<evidence type="ECO:0000313" key="9">
    <source>
        <dbReference type="Proteomes" id="UP001169027"/>
    </source>
</evidence>
<keyword evidence="3" id="KW-0805">Transcription regulation</keyword>
<keyword evidence="9" id="KW-1185">Reference proteome</keyword>
<keyword evidence="5" id="KW-0804">Transcription</keyword>
<dbReference type="Gene3D" id="3.40.50.300">
    <property type="entry name" value="P-loop containing nucleotide triphosphate hydrolases"/>
    <property type="match status" value="1"/>
</dbReference>
<evidence type="ECO:0000313" key="8">
    <source>
        <dbReference type="EMBL" id="MDO1537241.1"/>
    </source>
</evidence>
<dbReference type="Gene3D" id="1.10.8.60">
    <property type="match status" value="1"/>
</dbReference>
<dbReference type="InterPro" id="IPR027417">
    <property type="entry name" value="P-loop_NTPase"/>
</dbReference>
<dbReference type="InterPro" id="IPR003593">
    <property type="entry name" value="AAA+_ATPase"/>
</dbReference>
<dbReference type="InterPro" id="IPR025944">
    <property type="entry name" value="Sigma_54_int_dom_CS"/>
</dbReference>
<dbReference type="PANTHER" id="PTHR32071:SF123">
    <property type="entry name" value="DNA-BINDING TRANSCRIPTIONAL ACTIVATOR HYFR-RELATED"/>
    <property type="match status" value="1"/>
</dbReference>
<dbReference type="PROSITE" id="PS00688">
    <property type="entry name" value="SIGMA54_INTERACT_3"/>
    <property type="match status" value="1"/>
</dbReference>
<dbReference type="InterPro" id="IPR058031">
    <property type="entry name" value="AAA_lid_NorR"/>
</dbReference>
<dbReference type="Gene3D" id="1.10.10.60">
    <property type="entry name" value="Homeodomain-like"/>
    <property type="match status" value="1"/>
</dbReference>
<dbReference type="PROSITE" id="PS00675">
    <property type="entry name" value="SIGMA54_INTERACT_1"/>
    <property type="match status" value="1"/>
</dbReference>
<dbReference type="Proteomes" id="UP001169027">
    <property type="component" value="Unassembled WGS sequence"/>
</dbReference>
<dbReference type="RefSeq" id="WP_301815555.1">
    <property type="nucleotide sequence ID" value="NZ_JAUJZH010000037.1"/>
</dbReference>
<dbReference type="CDD" id="cd00009">
    <property type="entry name" value="AAA"/>
    <property type="match status" value="1"/>
</dbReference>
<dbReference type="InterPro" id="IPR025943">
    <property type="entry name" value="Sigma_54_int_dom_ATP-bd_2"/>
</dbReference>
<dbReference type="PROSITE" id="PS50045">
    <property type="entry name" value="SIGMA54_INTERACT_4"/>
    <property type="match status" value="1"/>
</dbReference>
<dbReference type="SUPFAM" id="SSF52540">
    <property type="entry name" value="P-loop containing nucleoside triphosphate hydrolases"/>
    <property type="match status" value="1"/>
</dbReference>
<evidence type="ECO:0000259" key="7">
    <source>
        <dbReference type="PROSITE" id="PS50045"/>
    </source>
</evidence>
<dbReference type="InterPro" id="IPR002197">
    <property type="entry name" value="HTH_Fis"/>
</dbReference>
<protein>
    <submittedName>
        <fullName evidence="8">Sigma 54-interacting transcriptional regulator</fullName>
    </submittedName>
</protein>
<evidence type="ECO:0000256" key="4">
    <source>
        <dbReference type="ARBA" id="ARBA00023125"/>
    </source>
</evidence>
<dbReference type="Pfam" id="PF02954">
    <property type="entry name" value="HTH_8"/>
    <property type="match status" value="1"/>
</dbReference>
<keyword evidence="1" id="KW-0547">Nucleotide-binding</keyword>
<keyword evidence="2" id="KW-0067">ATP-binding</keyword>
<sequence length="502" mass="55969">MNETAVEIRRLRDCLSGLMSLLALPSLWDSRDPTEVLRTVLEMLARMLDLDLAYARLDEGALVPALELARSEHLPDIARRADEVGAVIEPWLLAQHPGVPYAVPNPFQQGELRVTHLWLGVRKEVGVVLAASRRPGFPSSTETLLLRVAVNQALVELQRAQLAAVRQRAETAEQLNDEITAHNAYLRQETEQHWGEIVGRSKVLREALTLVERVAPTNACVLVQGETGTGKELIARAIHRLSHRRQHPFVRLNCAAIPTGLIEAELFGHEKGAFTGAIGKRIGRFELADKGTIFLDEVGEIPLELQAKLLRVLQEHEFERLGSTHTQKSDVRLIAASNRDLAQMVADRTFRDDLYYRLKVFPIEIPPLRRRVDDIPMLAQHFLQAHALANNRPITTMAPEGLAALVRYSWPGNVRELSNFIERCVILTQGATLEVPVGELKPRPSDQDATGESLEHMERLHILRVLDECNGVISGPAGAAAKLGMKRTSLQYRMQKLGIGRS</sequence>
<dbReference type="EMBL" id="JAUKVY010000037">
    <property type="protein sequence ID" value="MDO1537241.1"/>
    <property type="molecule type" value="Genomic_DNA"/>
</dbReference>
<comment type="caution">
    <text evidence="8">The sequence shown here is derived from an EMBL/GenBank/DDBJ whole genome shotgun (WGS) entry which is preliminary data.</text>
</comment>
<evidence type="ECO:0000256" key="1">
    <source>
        <dbReference type="ARBA" id="ARBA00022741"/>
    </source>
</evidence>
<evidence type="ECO:0000256" key="6">
    <source>
        <dbReference type="SAM" id="Coils"/>
    </source>
</evidence>
<gene>
    <name evidence="8" type="ORF">Q2T77_33750</name>
</gene>
<accession>A0ABT8SE88</accession>
<dbReference type="InterPro" id="IPR009057">
    <property type="entry name" value="Homeodomain-like_sf"/>
</dbReference>
<feature type="coiled-coil region" evidence="6">
    <location>
        <begin position="155"/>
        <end position="192"/>
    </location>
</feature>
<dbReference type="InterPro" id="IPR002078">
    <property type="entry name" value="Sigma_54_int"/>
</dbReference>
<organism evidence="8 9">
    <name type="scientific">Variovorax ginsengisoli</name>
    <dbReference type="NCBI Taxonomy" id="363844"/>
    <lineage>
        <taxon>Bacteria</taxon>
        <taxon>Pseudomonadati</taxon>
        <taxon>Pseudomonadota</taxon>
        <taxon>Betaproteobacteria</taxon>
        <taxon>Burkholderiales</taxon>
        <taxon>Comamonadaceae</taxon>
        <taxon>Variovorax</taxon>
    </lineage>
</organism>
<dbReference type="SUPFAM" id="SSF46689">
    <property type="entry name" value="Homeodomain-like"/>
    <property type="match status" value="1"/>
</dbReference>
<proteinExistence type="predicted"/>
<dbReference type="Pfam" id="PF00158">
    <property type="entry name" value="Sigma54_activat"/>
    <property type="match status" value="1"/>
</dbReference>
<dbReference type="InterPro" id="IPR025662">
    <property type="entry name" value="Sigma_54_int_dom_ATP-bd_1"/>
</dbReference>
<dbReference type="SMART" id="SM00382">
    <property type="entry name" value="AAA"/>
    <property type="match status" value="1"/>
</dbReference>
<evidence type="ECO:0000256" key="5">
    <source>
        <dbReference type="ARBA" id="ARBA00023163"/>
    </source>
</evidence>
<dbReference type="PROSITE" id="PS00676">
    <property type="entry name" value="SIGMA54_INTERACT_2"/>
    <property type="match status" value="1"/>
</dbReference>
<name>A0ABT8SE88_9BURK</name>